<keyword evidence="6" id="KW-1185">Reference proteome</keyword>
<gene>
    <name evidence="5" type="ORF">KHM83_14835</name>
</gene>
<dbReference type="InterPro" id="IPR003439">
    <property type="entry name" value="ABC_transporter-like_ATP-bd"/>
</dbReference>
<sequence>MLQVKGGSFGYTPEKAILNNITFTLKEREILAVMGPNGVGKTTLLKCLMGILKWQSGHSKLDGKDSSEARIKIGYVPQAHQFSFPYSVLDMVVFGRAKYMSVFATPGKEDYRIAKEALEEVGILHLSDKSCNRLSGGQLQMVLIARALAGEPRLLILDEPESHLDFYNQLTILEIIKRLTKEKKIACVMNTHYPNHAIKVADQVLLLNDCKSVFGKPIEVLTQENVRAYFGVDSAIVRTRILGKEISTFVILNQSLSENEPGGARIEHKIVC</sequence>
<accession>A0ABS5PU82</accession>
<evidence type="ECO:0000256" key="3">
    <source>
        <dbReference type="ARBA" id="ARBA00022840"/>
    </source>
</evidence>
<dbReference type="PROSITE" id="PS00211">
    <property type="entry name" value="ABC_TRANSPORTER_1"/>
    <property type="match status" value="1"/>
</dbReference>
<dbReference type="SUPFAM" id="SSF52540">
    <property type="entry name" value="P-loop containing nucleoside triphosphate hydrolases"/>
    <property type="match status" value="1"/>
</dbReference>
<feature type="domain" description="ABC transporter" evidence="4">
    <location>
        <begin position="2"/>
        <end position="234"/>
    </location>
</feature>
<dbReference type="PANTHER" id="PTHR42734:SF19">
    <property type="entry name" value="IRON COMPOUNDS ABC TRANSPORTER, ATP-BINDING PROTEIN"/>
    <property type="match status" value="1"/>
</dbReference>
<dbReference type="PANTHER" id="PTHR42734">
    <property type="entry name" value="METAL TRANSPORT SYSTEM ATP-BINDING PROTEIN TM_0124-RELATED"/>
    <property type="match status" value="1"/>
</dbReference>
<dbReference type="SMART" id="SM00382">
    <property type="entry name" value="AAA"/>
    <property type="match status" value="1"/>
</dbReference>
<keyword evidence="3 5" id="KW-0067">ATP-binding</keyword>
<dbReference type="InterPro" id="IPR050153">
    <property type="entry name" value="Metal_Ion_Import_ABC"/>
</dbReference>
<reference evidence="5 6" key="1">
    <citation type="submission" date="2021-05" db="EMBL/GenBank/DDBJ databases">
        <title>Fusibacter ferrireducens sp. nov., an anaerobic, sulfur- and Fe-reducing bacterium isolated from the mangrove sediment.</title>
        <authorList>
            <person name="Qiu D."/>
        </authorList>
    </citation>
    <scope>NUCLEOTIDE SEQUENCE [LARGE SCALE GENOMIC DNA]</scope>
    <source>
        <strain evidence="5 6">DSM 12116</strain>
    </source>
</reference>
<dbReference type="PROSITE" id="PS50893">
    <property type="entry name" value="ABC_TRANSPORTER_2"/>
    <property type="match status" value="1"/>
</dbReference>
<dbReference type="Proteomes" id="UP000746471">
    <property type="component" value="Unassembled WGS sequence"/>
</dbReference>
<dbReference type="InterPro" id="IPR027417">
    <property type="entry name" value="P-loop_NTPase"/>
</dbReference>
<dbReference type="Gene3D" id="3.40.50.300">
    <property type="entry name" value="P-loop containing nucleotide triphosphate hydrolases"/>
    <property type="match status" value="1"/>
</dbReference>
<evidence type="ECO:0000256" key="1">
    <source>
        <dbReference type="ARBA" id="ARBA00022448"/>
    </source>
</evidence>
<protein>
    <submittedName>
        <fullName evidence="5">ABC transporter ATP-binding protein</fullName>
    </submittedName>
</protein>
<keyword evidence="2" id="KW-0547">Nucleotide-binding</keyword>
<keyword evidence="1" id="KW-0813">Transport</keyword>
<dbReference type="CDD" id="cd03214">
    <property type="entry name" value="ABC_Iron-Siderophores_B12_Hemin"/>
    <property type="match status" value="1"/>
</dbReference>
<dbReference type="Pfam" id="PF00005">
    <property type="entry name" value="ABC_tran"/>
    <property type="match status" value="1"/>
</dbReference>
<organism evidence="5 6">
    <name type="scientific">Fusibacter paucivorans</name>
    <dbReference type="NCBI Taxonomy" id="76009"/>
    <lineage>
        <taxon>Bacteria</taxon>
        <taxon>Bacillati</taxon>
        <taxon>Bacillota</taxon>
        <taxon>Clostridia</taxon>
        <taxon>Eubacteriales</taxon>
        <taxon>Eubacteriales Family XII. Incertae Sedis</taxon>
        <taxon>Fusibacter</taxon>
    </lineage>
</organism>
<evidence type="ECO:0000313" key="5">
    <source>
        <dbReference type="EMBL" id="MBS7527959.1"/>
    </source>
</evidence>
<dbReference type="InterPro" id="IPR017871">
    <property type="entry name" value="ABC_transporter-like_CS"/>
</dbReference>
<dbReference type="EMBL" id="JAHBCL010000028">
    <property type="protein sequence ID" value="MBS7527959.1"/>
    <property type="molecule type" value="Genomic_DNA"/>
</dbReference>
<proteinExistence type="predicted"/>
<evidence type="ECO:0000256" key="2">
    <source>
        <dbReference type="ARBA" id="ARBA00022741"/>
    </source>
</evidence>
<comment type="caution">
    <text evidence="5">The sequence shown here is derived from an EMBL/GenBank/DDBJ whole genome shotgun (WGS) entry which is preliminary data.</text>
</comment>
<dbReference type="RefSeq" id="WP_213237820.1">
    <property type="nucleotide sequence ID" value="NZ_JAHBCL010000028.1"/>
</dbReference>
<evidence type="ECO:0000313" key="6">
    <source>
        <dbReference type="Proteomes" id="UP000746471"/>
    </source>
</evidence>
<dbReference type="GO" id="GO:0005524">
    <property type="term" value="F:ATP binding"/>
    <property type="evidence" value="ECO:0007669"/>
    <property type="project" value="UniProtKB-KW"/>
</dbReference>
<dbReference type="InterPro" id="IPR003593">
    <property type="entry name" value="AAA+_ATPase"/>
</dbReference>
<name>A0ABS5PU82_9FIRM</name>
<evidence type="ECO:0000259" key="4">
    <source>
        <dbReference type="PROSITE" id="PS50893"/>
    </source>
</evidence>